<keyword evidence="2" id="KW-1185">Reference proteome</keyword>
<accession>A0ABQ2DAL1</accession>
<sequence length="70" mass="7797">MVYYEHEVKTVQNGINLRTPEMCRTGWLVALPPHTLLFPHRPAARLLEGMLLSPPILSGSIFVKPAISST</sequence>
<protein>
    <submittedName>
        <fullName evidence="1">Uncharacterized protein</fullName>
    </submittedName>
</protein>
<proteinExistence type="predicted"/>
<comment type="caution">
    <text evidence="1">The sequence shown here is derived from an EMBL/GenBank/DDBJ whole genome shotgun (WGS) entry which is preliminary data.</text>
</comment>
<organism evidence="1 2">
    <name type="scientific">Deinococcus roseus</name>
    <dbReference type="NCBI Taxonomy" id="392414"/>
    <lineage>
        <taxon>Bacteria</taxon>
        <taxon>Thermotogati</taxon>
        <taxon>Deinococcota</taxon>
        <taxon>Deinococci</taxon>
        <taxon>Deinococcales</taxon>
        <taxon>Deinococcaceae</taxon>
        <taxon>Deinococcus</taxon>
    </lineage>
</organism>
<evidence type="ECO:0000313" key="2">
    <source>
        <dbReference type="Proteomes" id="UP000632222"/>
    </source>
</evidence>
<evidence type="ECO:0000313" key="1">
    <source>
        <dbReference type="EMBL" id="GGJ51547.1"/>
    </source>
</evidence>
<dbReference type="Proteomes" id="UP000632222">
    <property type="component" value="Unassembled WGS sequence"/>
</dbReference>
<name>A0ABQ2DAL1_9DEIO</name>
<gene>
    <name evidence="1" type="ORF">GCM10008938_41930</name>
</gene>
<dbReference type="EMBL" id="BMOD01000023">
    <property type="protein sequence ID" value="GGJ51547.1"/>
    <property type="molecule type" value="Genomic_DNA"/>
</dbReference>
<reference evidence="2" key="1">
    <citation type="journal article" date="2019" name="Int. J. Syst. Evol. Microbiol.">
        <title>The Global Catalogue of Microorganisms (GCM) 10K type strain sequencing project: providing services to taxonomists for standard genome sequencing and annotation.</title>
        <authorList>
            <consortium name="The Broad Institute Genomics Platform"/>
            <consortium name="The Broad Institute Genome Sequencing Center for Infectious Disease"/>
            <person name="Wu L."/>
            <person name="Ma J."/>
        </authorList>
    </citation>
    <scope>NUCLEOTIDE SEQUENCE [LARGE SCALE GENOMIC DNA]</scope>
    <source>
        <strain evidence="2">JCM 14370</strain>
    </source>
</reference>